<comment type="caution">
    <text evidence="14">The sequence shown here is derived from an EMBL/GenBank/DDBJ whole genome shotgun (WGS) entry which is preliminary data.</text>
</comment>
<dbReference type="RefSeq" id="WP_262396680.1">
    <property type="nucleotide sequence ID" value="NZ_JACRTC010000001.1"/>
</dbReference>
<dbReference type="InterPro" id="IPR050090">
    <property type="entry name" value="Tyrosine_recombinase_XerCD"/>
</dbReference>
<dbReference type="PANTHER" id="PTHR30349">
    <property type="entry name" value="PHAGE INTEGRASE-RELATED"/>
    <property type="match status" value="1"/>
</dbReference>
<keyword evidence="7" id="KW-0229">DNA integration</keyword>
<evidence type="ECO:0000256" key="6">
    <source>
        <dbReference type="ARBA" id="ARBA00022829"/>
    </source>
</evidence>
<evidence type="ECO:0000256" key="1">
    <source>
        <dbReference type="ARBA" id="ARBA00003283"/>
    </source>
</evidence>
<dbReference type="SUPFAM" id="SSF56349">
    <property type="entry name" value="DNA breaking-rejoining enzymes"/>
    <property type="match status" value="1"/>
</dbReference>
<keyword evidence="15" id="KW-1185">Reference proteome</keyword>
<dbReference type="Pfam" id="PF00589">
    <property type="entry name" value="Phage_integrase"/>
    <property type="match status" value="1"/>
</dbReference>
<sequence>MSASIYDDCPELLRSFLFYMETIKGRSPNTISGYYVDLRLFFRFLKRYRNLVPQNTPLEEINIDDVDAALLRSVTLSDVYEFMHFLSADRQNNARTRCRKSSSLKVFFHYLTTKVNVLENNPIKELEVPNSKKSLPKYLSLEESVTLLSQVEGDNKERDYCILTLFLNCGMRLSELVGINLGDIKEDSIKVTGKGNKERIIYLNDACVAALNDYLPVRLSKSPKDRQALFISRNGNRINKRRVEQIVTENLKKCGLDGMGYSAHKLRHTAATLMYQHGHVDIRALKEILGHVNIGTTEIYTHVSNEQLKKAADASPLAHVQKKSRK</sequence>
<feature type="domain" description="Core-binding (CB)" evidence="13">
    <location>
        <begin position="7"/>
        <end position="112"/>
    </location>
</feature>
<dbReference type="Gene3D" id="1.10.150.130">
    <property type="match status" value="1"/>
</dbReference>
<gene>
    <name evidence="14" type="ORF">H8709_01945</name>
</gene>
<dbReference type="GO" id="GO:0006310">
    <property type="term" value="P:DNA recombination"/>
    <property type="evidence" value="ECO:0007669"/>
    <property type="project" value="UniProtKB-KW"/>
</dbReference>
<evidence type="ECO:0000256" key="7">
    <source>
        <dbReference type="ARBA" id="ARBA00022908"/>
    </source>
</evidence>
<dbReference type="EMBL" id="JACRTC010000001">
    <property type="protein sequence ID" value="MBC8569584.1"/>
    <property type="molecule type" value="Genomic_DNA"/>
</dbReference>
<dbReference type="InterPro" id="IPR013762">
    <property type="entry name" value="Integrase-like_cat_sf"/>
</dbReference>
<proteinExistence type="inferred from homology"/>
<evidence type="ECO:0000256" key="8">
    <source>
        <dbReference type="ARBA" id="ARBA00023125"/>
    </source>
</evidence>
<keyword evidence="4" id="KW-0963">Cytoplasm</keyword>
<evidence type="ECO:0000313" key="14">
    <source>
        <dbReference type="EMBL" id="MBC8569584.1"/>
    </source>
</evidence>
<accession>A0A926EC07</accession>
<dbReference type="InterPro" id="IPR002104">
    <property type="entry name" value="Integrase_catalytic"/>
</dbReference>
<feature type="domain" description="Tyr recombinase" evidence="12">
    <location>
        <begin position="134"/>
        <end position="313"/>
    </location>
</feature>
<protein>
    <submittedName>
        <fullName evidence="14">Tyrosine recombinase XerC</fullName>
    </submittedName>
</protein>
<evidence type="ECO:0000256" key="10">
    <source>
        <dbReference type="ARBA" id="ARBA00023306"/>
    </source>
</evidence>
<evidence type="ECO:0000256" key="11">
    <source>
        <dbReference type="PROSITE-ProRule" id="PRU01248"/>
    </source>
</evidence>
<dbReference type="InterPro" id="IPR004107">
    <property type="entry name" value="Integrase_SAM-like_N"/>
</dbReference>
<dbReference type="InterPro" id="IPR010998">
    <property type="entry name" value="Integrase_recombinase_N"/>
</dbReference>
<dbReference type="Pfam" id="PF02899">
    <property type="entry name" value="Phage_int_SAM_1"/>
    <property type="match status" value="1"/>
</dbReference>
<evidence type="ECO:0000256" key="9">
    <source>
        <dbReference type="ARBA" id="ARBA00023172"/>
    </source>
</evidence>
<comment type="subcellular location">
    <subcellularLocation>
        <location evidence="2">Cytoplasm</location>
    </subcellularLocation>
</comment>
<keyword evidence="8 11" id="KW-0238">DNA-binding</keyword>
<evidence type="ECO:0000256" key="3">
    <source>
        <dbReference type="ARBA" id="ARBA00008857"/>
    </source>
</evidence>
<dbReference type="GO" id="GO:0003677">
    <property type="term" value="F:DNA binding"/>
    <property type="evidence" value="ECO:0007669"/>
    <property type="project" value="UniProtKB-UniRule"/>
</dbReference>
<dbReference type="GO" id="GO:0005737">
    <property type="term" value="C:cytoplasm"/>
    <property type="evidence" value="ECO:0007669"/>
    <property type="project" value="UniProtKB-SubCell"/>
</dbReference>
<organism evidence="14 15">
    <name type="scientific">Zongyangia hominis</name>
    <dbReference type="NCBI Taxonomy" id="2763677"/>
    <lineage>
        <taxon>Bacteria</taxon>
        <taxon>Bacillati</taxon>
        <taxon>Bacillota</taxon>
        <taxon>Clostridia</taxon>
        <taxon>Eubacteriales</taxon>
        <taxon>Oscillospiraceae</taxon>
        <taxon>Zongyangia</taxon>
    </lineage>
</organism>
<keyword evidence="10" id="KW-0131">Cell cycle</keyword>
<comment type="similarity">
    <text evidence="3">Belongs to the 'phage' integrase family.</text>
</comment>
<name>A0A926EC07_9FIRM</name>
<dbReference type="InterPro" id="IPR044068">
    <property type="entry name" value="CB"/>
</dbReference>
<evidence type="ECO:0000256" key="5">
    <source>
        <dbReference type="ARBA" id="ARBA00022618"/>
    </source>
</evidence>
<dbReference type="InterPro" id="IPR011010">
    <property type="entry name" value="DNA_brk_join_enz"/>
</dbReference>
<dbReference type="AlphaFoldDB" id="A0A926EC07"/>
<keyword evidence="9" id="KW-0233">DNA recombination</keyword>
<dbReference type="GO" id="GO:0051301">
    <property type="term" value="P:cell division"/>
    <property type="evidence" value="ECO:0007669"/>
    <property type="project" value="UniProtKB-KW"/>
</dbReference>
<dbReference type="PANTHER" id="PTHR30349:SF77">
    <property type="entry name" value="TYROSINE RECOMBINASE XERC"/>
    <property type="match status" value="1"/>
</dbReference>
<dbReference type="GO" id="GO:0015074">
    <property type="term" value="P:DNA integration"/>
    <property type="evidence" value="ECO:0007669"/>
    <property type="project" value="UniProtKB-KW"/>
</dbReference>
<comment type="function">
    <text evidence="1">Site-specific tyrosine recombinase, which acts by catalyzing the cutting and rejoining of the recombining DNA molecules.</text>
</comment>
<keyword evidence="6" id="KW-0159">Chromosome partition</keyword>
<reference evidence="14" key="1">
    <citation type="submission" date="2020-08" db="EMBL/GenBank/DDBJ databases">
        <title>Genome public.</title>
        <authorList>
            <person name="Liu C."/>
            <person name="Sun Q."/>
        </authorList>
    </citation>
    <scope>NUCLEOTIDE SEQUENCE</scope>
    <source>
        <strain evidence="14">NSJ-54</strain>
    </source>
</reference>
<evidence type="ECO:0000313" key="15">
    <source>
        <dbReference type="Proteomes" id="UP000660861"/>
    </source>
</evidence>
<dbReference type="Proteomes" id="UP000660861">
    <property type="component" value="Unassembled WGS sequence"/>
</dbReference>
<dbReference type="GO" id="GO:0007059">
    <property type="term" value="P:chromosome segregation"/>
    <property type="evidence" value="ECO:0007669"/>
    <property type="project" value="UniProtKB-KW"/>
</dbReference>
<evidence type="ECO:0000259" key="13">
    <source>
        <dbReference type="PROSITE" id="PS51900"/>
    </source>
</evidence>
<evidence type="ECO:0000256" key="4">
    <source>
        <dbReference type="ARBA" id="ARBA00022490"/>
    </source>
</evidence>
<dbReference type="PROSITE" id="PS51898">
    <property type="entry name" value="TYR_RECOMBINASE"/>
    <property type="match status" value="1"/>
</dbReference>
<dbReference type="Gene3D" id="1.10.443.10">
    <property type="entry name" value="Intergrase catalytic core"/>
    <property type="match status" value="1"/>
</dbReference>
<evidence type="ECO:0000259" key="12">
    <source>
        <dbReference type="PROSITE" id="PS51898"/>
    </source>
</evidence>
<keyword evidence="5" id="KW-0132">Cell division</keyword>
<dbReference type="PROSITE" id="PS51900">
    <property type="entry name" value="CB"/>
    <property type="match status" value="1"/>
</dbReference>
<evidence type="ECO:0000256" key="2">
    <source>
        <dbReference type="ARBA" id="ARBA00004496"/>
    </source>
</evidence>